<feature type="domain" description="Amidohydrolase 3" evidence="3">
    <location>
        <begin position="634"/>
        <end position="1159"/>
    </location>
</feature>
<dbReference type="GO" id="GO:0016810">
    <property type="term" value="F:hydrolase activity, acting on carbon-nitrogen (but not peptide) bonds"/>
    <property type="evidence" value="ECO:0007669"/>
    <property type="project" value="InterPro"/>
</dbReference>
<dbReference type="PANTHER" id="PTHR22642:SF2">
    <property type="entry name" value="PROTEIN LONG AFTER FAR-RED 3"/>
    <property type="match status" value="1"/>
</dbReference>
<reference evidence="4 5" key="1">
    <citation type="journal article" date="2018" name="PLoS Pathog.">
        <title>Evolution of structural diversity of trichothecenes, a family of toxins produced by plant pathogenic and entomopathogenic fungi.</title>
        <authorList>
            <person name="Proctor R.H."/>
            <person name="McCormick S.P."/>
            <person name="Kim H.S."/>
            <person name="Cardoza R.E."/>
            <person name="Stanley A.M."/>
            <person name="Lindo L."/>
            <person name="Kelly A."/>
            <person name="Brown D.W."/>
            <person name="Lee T."/>
            <person name="Vaughan M.M."/>
            <person name="Alexander N.J."/>
            <person name="Busman M."/>
            <person name="Gutierrez S."/>
        </authorList>
    </citation>
    <scope>NUCLEOTIDE SEQUENCE [LARGE SCALE GENOMIC DNA]</scope>
    <source>
        <strain evidence="4 5">NRRL 3299</strain>
    </source>
</reference>
<evidence type="ECO:0000313" key="5">
    <source>
        <dbReference type="Proteomes" id="UP000266152"/>
    </source>
</evidence>
<keyword evidence="5" id="KW-1185">Reference proteome</keyword>
<dbReference type="EMBL" id="PXOF01000099">
    <property type="protein sequence ID" value="RGP65852.1"/>
    <property type="molecule type" value="Genomic_DNA"/>
</dbReference>
<dbReference type="Gene3D" id="3.20.20.140">
    <property type="entry name" value="Metal-dependent hydrolases"/>
    <property type="match status" value="1"/>
</dbReference>
<dbReference type="SUPFAM" id="SSF51338">
    <property type="entry name" value="Composite domain of metallo-dependent hydrolases"/>
    <property type="match status" value="1"/>
</dbReference>
<evidence type="ECO:0000256" key="2">
    <source>
        <dbReference type="SAM" id="MobiDB-lite"/>
    </source>
</evidence>
<dbReference type="Pfam" id="PF11951">
    <property type="entry name" value="Fungal_trans_2"/>
    <property type="match status" value="1"/>
</dbReference>
<proteinExistence type="predicted"/>
<keyword evidence="1" id="KW-0539">Nucleus</keyword>
<dbReference type="Proteomes" id="UP000266152">
    <property type="component" value="Unassembled WGS sequence"/>
</dbReference>
<evidence type="ECO:0000259" key="3">
    <source>
        <dbReference type="Pfam" id="PF07969"/>
    </source>
</evidence>
<dbReference type="Pfam" id="PF07969">
    <property type="entry name" value="Amidohydro_3"/>
    <property type="match status" value="1"/>
</dbReference>
<dbReference type="CDD" id="cd01300">
    <property type="entry name" value="YtcJ_like"/>
    <property type="match status" value="1"/>
</dbReference>
<dbReference type="STRING" id="5514.A0A395S197"/>
<dbReference type="InterPro" id="IPR011059">
    <property type="entry name" value="Metal-dep_hydrolase_composite"/>
</dbReference>
<dbReference type="InterPro" id="IPR032466">
    <property type="entry name" value="Metal_Hydrolase"/>
</dbReference>
<feature type="compositionally biased region" description="Low complexity" evidence="2">
    <location>
        <begin position="54"/>
        <end position="83"/>
    </location>
</feature>
<name>A0A395S197_FUSSP</name>
<evidence type="ECO:0000256" key="1">
    <source>
        <dbReference type="ARBA" id="ARBA00023242"/>
    </source>
</evidence>
<organism evidence="4 5">
    <name type="scientific">Fusarium sporotrichioides</name>
    <dbReference type="NCBI Taxonomy" id="5514"/>
    <lineage>
        <taxon>Eukaryota</taxon>
        <taxon>Fungi</taxon>
        <taxon>Dikarya</taxon>
        <taxon>Ascomycota</taxon>
        <taxon>Pezizomycotina</taxon>
        <taxon>Sordariomycetes</taxon>
        <taxon>Hypocreomycetidae</taxon>
        <taxon>Hypocreales</taxon>
        <taxon>Nectriaceae</taxon>
        <taxon>Fusarium</taxon>
    </lineage>
</organism>
<dbReference type="PANTHER" id="PTHR22642">
    <property type="entry name" value="IMIDAZOLONEPROPIONASE"/>
    <property type="match status" value="1"/>
</dbReference>
<gene>
    <name evidence="4" type="ORF">FSPOR_7113</name>
</gene>
<dbReference type="Gene3D" id="2.30.40.10">
    <property type="entry name" value="Urease, subunit C, domain 1"/>
    <property type="match status" value="1"/>
</dbReference>
<dbReference type="InterPro" id="IPR021858">
    <property type="entry name" value="Fun_TF"/>
</dbReference>
<accession>A0A395S197</accession>
<feature type="region of interest" description="Disordered" evidence="2">
    <location>
        <begin position="766"/>
        <end position="788"/>
    </location>
</feature>
<sequence>MLSSTHSAARMNITRSRTGCAVCYQKPLRWKGGSKSPPKDPPETPADATVDDVASLPPQQSQPSPIYASYQPPQIQRPQQHQRQPPPQPQPQPQHSGQFVNSYYDQGLLDHLSNVIDTGCIEPQGQETLDGSMPLMQFTDDMLQLYPDQSLGQTPDQVSPEQTDDRLWSTTTMEPPQVYSQALTRVEPSNQASEQVIEMPLAQALQDHSSVLVEYYFKEVCGLMSCYDSPMNPYRTTISNMWSGSQSLYYITQSMAAACLSEVSPTFASVGHRLRDQAMICLSREAKIAELETSSLLALVMLGMSLSWHDPDSLGQPQFDVLARKVISAEARGDPLALADKKKEFFFYNSLVYWKMLLSFVTDLDPNMRSAAPQPVPPDSLDMHEPRMPHPQTGIGIEVQELVASVGSLVRKERKRLRTRRFVSKDDIQQAQDAILASEQLHGELCAIELPQEGDIVDAGDDLTPAIHLVKIAEAYRCTGLLQLYRNFPDLLVPYAQSAQFMTGSPDSSGSYPDERAFADTWLTCLALHVLDLVKDIPTSSRSRSIQPLLFFITTITAIIINTTMARGLLTLCVSALFAVAGAVKPADVVFYNGNIYTMNPSNSMVTAMAVRGGKIEYVGDKKRAHSYIGKKTKVIDLEGRMAMPGLVDSHMHLVSGGLFLLKCDLSYQTLSITQVLEHIQGCIDNEADKGDDDWIEVVNMDYAGLVSKSGNVGKAQLDKLSTKRPVIIRSSDYHTILANSRALDLSGIDASTKDPADGKIVRLPGSQEPSGALQDGASSLLAGPPPPTEAEYLEAGRAALKLLREAGITTFQDAAAEEGHHTVFSAIKDEDGLSARAYFDYRIDAPSSVDGVSALVKNVTKKLASWNDKSPVGPKPSLKWQAIKAFIDGVITYPSNTAALVDPYWAPVNASNENGTWAPDKNSLNGPYWKPAVLTKTIEQLFLAGIDAQLHVDGDLAVQVGLDAAEAFRKKHPGKDIRLGLAHNELSQESDWPRYAKLGVDPIVSYQWSQLSSFYIPNTFNSLAEYRLDNLQAWAQFEKRGRPLVYGSDWPIDPLDEFLALKVAVTRSGDPKNPNSPASQGPPFDGVFPGSGISRTSALRSITINGARFLRADKQIGSLEKGKLADVIVLENNFFKVPEEELGRQKVLLTMVGGEVLYVAKGHDFGVKAKFPNDDEASSKLARRTIGGFNANELSEDAKTDAAKLRKRGFCVHKH</sequence>
<evidence type="ECO:0000313" key="4">
    <source>
        <dbReference type="EMBL" id="RGP65852.1"/>
    </source>
</evidence>
<comment type="caution">
    <text evidence="4">The sequence shown here is derived from an EMBL/GenBank/DDBJ whole genome shotgun (WGS) entry which is preliminary data.</text>
</comment>
<dbReference type="SUPFAM" id="SSF51556">
    <property type="entry name" value="Metallo-dependent hydrolases"/>
    <property type="match status" value="1"/>
</dbReference>
<dbReference type="Gene3D" id="3.10.310.70">
    <property type="match status" value="1"/>
</dbReference>
<keyword evidence="4" id="KW-0378">Hydrolase</keyword>
<dbReference type="InterPro" id="IPR013108">
    <property type="entry name" value="Amidohydro_3"/>
</dbReference>
<protein>
    <submittedName>
        <fullName evidence="4">Amidohydrolase ytcjlike</fullName>
    </submittedName>
</protein>
<feature type="region of interest" description="Disordered" evidence="2">
    <location>
        <begin position="27"/>
        <end position="99"/>
    </location>
</feature>
<dbReference type="InterPro" id="IPR033932">
    <property type="entry name" value="YtcJ-like"/>
</dbReference>
<dbReference type="AlphaFoldDB" id="A0A395S197"/>